<gene>
    <name evidence="1" type="ORF">H9761_19450</name>
</gene>
<dbReference type="CDD" id="cd06561">
    <property type="entry name" value="AlkD_like"/>
    <property type="match status" value="1"/>
</dbReference>
<dbReference type="Pfam" id="PF08713">
    <property type="entry name" value="DNA_alkylation"/>
    <property type="match status" value="1"/>
</dbReference>
<organism evidence="1 2">
    <name type="scientific">Candidatus Eisenbergiella merdavium</name>
    <dbReference type="NCBI Taxonomy" id="2838551"/>
    <lineage>
        <taxon>Bacteria</taxon>
        <taxon>Bacillati</taxon>
        <taxon>Bacillota</taxon>
        <taxon>Clostridia</taxon>
        <taxon>Lachnospirales</taxon>
        <taxon>Lachnospiraceae</taxon>
        <taxon>Eisenbergiella</taxon>
    </lineage>
</organism>
<dbReference type="InterPro" id="IPR016024">
    <property type="entry name" value="ARM-type_fold"/>
</dbReference>
<accession>A0A9D2NK49</accession>
<dbReference type="Gene3D" id="1.25.10.90">
    <property type="match status" value="1"/>
</dbReference>
<comment type="caution">
    <text evidence="1">The sequence shown here is derived from an EMBL/GenBank/DDBJ whole genome shotgun (WGS) entry which is preliminary data.</text>
</comment>
<proteinExistence type="predicted"/>
<reference evidence="1" key="1">
    <citation type="journal article" date="2021" name="PeerJ">
        <title>Extensive microbial diversity within the chicken gut microbiome revealed by metagenomics and culture.</title>
        <authorList>
            <person name="Gilroy R."/>
            <person name="Ravi A."/>
            <person name="Getino M."/>
            <person name="Pursley I."/>
            <person name="Horton D.L."/>
            <person name="Alikhan N.F."/>
            <person name="Baker D."/>
            <person name="Gharbi K."/>
            <person name="Hall N."/>
            <person name="Watson M."/>
            <person name="Adriaenssens E.M."/>
            <person name="Foster-Nyarko E."/>
            <person name="Jarju S."/>
            <person name="Secka A."/>
            <person name="Antonio M."/>
            <person name="Oren A."/>
            <person name="Chaudhuri R.R."/>
            <person name="La Ragione R."/>
            <person name="Hildebrand F."/>
            <person name="Pallen M.J."/>
        </authorList>
    </citation>
    <scope>NUCLEOTIDE SEQUENCE</scope>
    <source>
        <strain evidence="1">USAMLcec2-132</strain>
    </source>
</reference>
<evidence type="ECO:0000313" key="1">
    <source>
        <dbReference type="EMBL" id="HJC25839.1"/>
    </source>
</evidence>
<protein>
    <submittedName>
        <fullName evidence="1">DNA alkylation repair protein</fullName>
    </submittedName>
</protein>
<dbReference type="Proteomes" id="UP000823891">
    <property type="component" value="Unassembled WGS sequence"/>
</dbReference>
<dbReference type="PANTHER" id="PTHR34070:SF1">
    <property type="entry name" value="DNA ALKYLATION REPAIR PROTEIN"/>
    <property type="match status" value="1"/>
</dbReference>
<dbReference type="SUPFAM" id="SSF48371">
    <property type="entry name" value="ARM repeat"/>
    <property type="match status" value="1"/>
</dbReference>
<dbReference type="InterPro" id="IPR014825">
    <property type="entry name" value="DNA_alkylation"/>
</dbReference>
<evidence type="ECO:0000313" key="2">
    <source>
        <dbReference type="Proteomes" id="UP000823891"/>
    </source>
</evidence>
<name>A0A9D2NK49_9FIRM</name>
<dbReference type="AlphaFoldDB" id="A0A9D2NK49"/>
<dbReference type="PANTHER" id="PTHR34070">
    <property type="entry name" value="ARMADILLO-TYPE FOLD"/>
    <property type="match status" value="1"/>
</dbReference>
<reference evidence="1" key="2">
    <citation type="submission" date="2021-04" db="EMBL/GenBank/DDBJ databases">
        <authorList>
            <person name="Gilroy R."/>
        </authorList>
    </citation>
    <scope>NUCLEOTIDE SEQUENCE</scope>
    <source>
        <strain evidence="1">USAMLcec2-132</strain>
    </source>
</reference>
<dbReference type="EMBL" id="DWWS01000073">
    <property type="protein sequence ID" value="HJC25839.1"/>
    <property type="molecule type" value="Genomic_DNA"/>
</dbReference>
<sequence>MRTEIRERLCALAEPEYREFSASLLPGVENILGVRLPKLRKLAGQLAARDWKGYADCLAKQGEGEKEGTGAGACFEEIMLKGFVIGYAHDRAKAPLSEILAETEAFLPLIDNWSVCDSFCSTMKIAREYPDEVWEFILPYFQSEKEFFVRFAVVMSLDHYIDPAHIHRLFSLYDSVRHPGYYAKMAVAWAVSMCYVRFPKETEGYLASCRLDDFTYNRAIQKTTESFRVDAQTKKRLRSMKR</sequence>